<dbReference type="RefSeq" id="WP_191211398.1">
    <property type="nucleotide sequence ID" value="NZ_BAABKL010000041.1"/>
</dbReference>
<sequence length="141" mass="14800">MRPPLQLRHVAPRLATGAFILNSGLSKRRMDPESAAGLHGMATHAYPFLDKLPPTTFARLLSAGETALGAALLLPVVPTALAGAALTAFSAGLVGLYLRTPGMREEGSLRPTQEGTALAKDVWLLGVGLGFVLDEATSRDR</sequence>
<gene>
    <name evidence="2" type="ORF">IF129_21350</name>
</gene>
<accession>A0A927IEU8</accession>
<proteinExistence type="predicted"/>
<dbReference type="Proteomes" id="UP000632289">
    <property type="component" value="Unassembled WGS sequence"/>
</dbReference>
<keyword evidence="1" id="KW-1133">Transmembrane helix</keyword>
<dbReference type="EMBL" id="JACXYU010000014">
    <property type="protein sequence ID" value="MBD3934094.1"/>
    <property type="molecule type" value="Genomic_DNA"/>
</dbReference>
<name>A0A927IEU8_9ACTN</name>
<evidence type="ECO:0008006" key="4">
    <source>
        <dbReference type="Google" id="ProtNLM"/>
    </source>
</evidence>
<evidence type="ECO:0000256" key="1">
    <source>
        <dbReference type="SAM" id="Phobius"/>
    </source>
</evidence>
<evidence type="ECO:0000313" key="3">
    <source>
        <dbReference type="Proteomes" id="UP000632289"/>
    </source>
</evidence>
<reference evidence="2" key="1">
    <citation type="submission" date="2020-09" db="EMBL/GenBank/DDBJ databases">
        <title>Secondary metabolite and genome analysis of marine Streptomyces chumphonensis KK1-2T.</title>
        <authorList>
            <person name="Phongsopitanun W."/>
            <person name="Kanchanasin P."/>
            <person name="Pittayakhajonwut P."/>
            <person name="Suwanborirux K."/>
            <person name="Tanasupawat S."/>
        </authorList>
    </citation>
    <scope>NUCLEOTIDE SEQUENCE</scope>
    <source>
        <strain evidence="2">KK1-2</strain>
    </source>
</reference>
<organism evidence="2 3">
    <name type="scientific">Streptomyces chumphonensis</name>
    <dbReference type="NCBI Taxonomy" id="1214925"/>
    <lineage>
        <taxon>Bacteria</taxon>
        <taxon>Bacillati</taxon>
        <taxon>Actinomycetota</taxon>
        <taxon>Actinomycetes</taxon>
        <taxon>Kitasatosporales</taxon>
        <taxon>Streptomycetaceae</taxon>
        <taxon>Streptomyces</taxon>
    </lineage>
</organism>
<protein>
    <recommendedName>
        <fullName evidence="4">DoxX family membrane protein</fullName>
    </recommendedName>
</protein>
<feature type="transmembrane region" description="Helical" evidence="1">
    <location>
        <begin position="70"/>
        <end position="98"/>
    </location>
</feature>
<evidence type="ECO:0000313" key="2">
    <source>
        <dbReference type="EMBL" id="MBD3934094.1"/>
    </source>
</evidence>
<comment type="caution">
    <text evidence="2">The sequence shown here is derived from an EMBL/GenBank/DDBJ whole genome shotgun (WGS) entry which is preliminary data.</text>
</comment>
<keyword evidence="1" id="KW-0812">Transmembrane</keyword>
<keyword evidence="3" id="KW-1185">Reference proteome</keyword>
<keyword evidence="1" id="KW-0472">Membrane</keyword>
<dbReference type="AlphaFoldDB" id="A0A927IEU8"/>